<name>A0A6N8G4H8_9CHRO</name>
<evidence type="ECO:0000313" key="1">
    <source>
        <dbReference type="EMBL" id="MUL39562.1"/>
    </source>
</evidence>
<evidence type="ECO:0008006" key="3">
    <source>
        <dbReference type="Google" id="ProtNLM"/>
    </source>
</evidence>
<protein>
    <recommendedName>
        <fullName evidence="3">DNA-binding protein</fullName>
    </recommendedName>
</protein>
<dbReference type="EMBL" id="NAPY01000100">
    <property type="protein sequence ID" value="MUL39562.1"/>
    <property type="molecule type" value="Genomic_DNA"/>
</dbReference>
<comment type="caution">
    <text evidence="1">The sequence shown here is derived from an EMBL/GenBank/DDBJ whole genome shotgun (WGS) entry which is preliminary data.</text>
</comment>
<keyword evidence="2" id="KW-1185">Reference proteome</keyword>
<gene>
    <name evidence="1" type="ORF">BWI75_25740</name>
</gene>
<organism evidence="1 2">
    <name type="scientific">Gloeocapsopsis dulcis AAB1 = 1H9</name>
    <dbReference type="NCBI Taxonomy" id="1433147"/>
    <lineage>
        <taxon>Bacteria</taxon>
        <taxon>Bacillati</taxon>
        <taxon>Cyanobacteriota</taxon>
        <taxon>Cyanophyceae</taxon>
        <taxon>Oscillatoriophycideae</taxon>
        <taxon>Chroococcales</taxon>
        <taxon>Chroococcaceae</taxon>
        <taxon>Gloeocapsopsis</taxon>
        <taxon>Gloeocapsopsis dulcis</taxon>
    </lineage>
</organism>
<accession>A0A6N8G4H8</accession>
<reference evidence="1 2" key="1">
    <citation type="journal article" date="2019" name="Front. Microbiol.">
        <title>Genomic Features for Desiccation Tolerance and Sugar Biosynthesis in the Extremophile Gloeocapsopsis sp. UTEX B3054.</title>
        <authorList>
            <person name="Urrejola C."/>
            <person name="Alcorta J."/>
            <person name="Salas L."/>
            <person name="Vasquez M."/>
            <person name="Polz M.F."/>
            <person name="Vicuna R."/>
            <person name="Diez B."/>
        </authorList>
    </citation>
    <scope>NUCLEOTIDE SEQUENCE [LARGE SCALE GENOMIC DNA]</scope>
    <source>
        <strain evidence="1 2">1H9</strain>
    </source>
</reference>
<dbReference type="AlphaFoldDB" id="A0A6N8G4H8"/>
<proteinExistence type="predicted"/>
<evidence type="ECO:0000313" key="2">
    <source>
        <dbReference type="Proteomes" id="UP000441797"/>
    </source>
</evidence>
<dbReference type="Proteomes" id="UP000441797">
    <property type="component" value="Unassembled WGS sequence"/>
</dbReference>
<sequence>MRSIGALNRIAETAAVVEVLATATTDYSMLLKILSTPEALSTLTENDPLASASLRGLVVKQQLLEAEGGCLSSTQVASLLGITRQAVDKRRRSGQLIGLPIGKNRFAYPAWQFTTGETLPGLESVLQHLQVRDPWMQTAFMLNGNLRLDGMSPLEALRQGKSEQVEKAAQTYGEQGAA</sequence>